<name>A0A8H4W5C0_9HELO</name>
<reference evidence="1 2" key="1">
    <citation type="submission" date="2020-03" db="EMBL/GenBank/DDBJ databases">
        <title>Draft Genome Sequence of Cudoniella acicularis.</title>
        <authorList>
            <person name="Buettner E."/>
            <person name="Kellner H."/>
        </authorList>
    </citation>
    <scope>NUCLEOTIDE SEQUENCE [LARGE SCALE GENOMIC DNA]</scope>
    <source>
        <strain evidence="1 2">DSM 108380</strain>
    </source>
</reference>
<accession>A0A8H4W5C0</accession>
<keyword evidence="2" id="KW-1185">Reference proteome</keyword>
<organism evidence="1 2">
    <name type="scientific">Cudoniella acicularis</name>
    <dbReference type="NCBI Taxonomy" id="354080"/>
    <lineage>
        <taxon>Eukaryota</taxon>
        <taxon>Fungi</taxon>
        <taxon>Dikarya</taxon>
        <taxon>Ascomycota</taxon>
        <taxon>Pezizomycotina</taxon>
        <taxon>Leotiomycetes</taxon>
        <taxon>Helotiales</taxon>
        <taxon>Tricladiaceae</taxon>
        <taxon>Cudoniella</taxon>
    </lineage>
</organism>
<gene>
    <name evidence="1" type="ORF">G7Y89_g6617</name>
</gene>
<sequence length="87" mass="9147">MASPLIAEVTERTSTEILTANGYVELSREPATIANGALVYYGPSSGTKTIRSEANKVEARKQASSTCTATVTPACGSLHQARNDICD</sequence>
<protein>
    <submittedName>
        <fullName evidence="1">Uncharacterized protein</fullName>
    </submittedName>
</protein>
<dbReference type="AlphaFoldDB" id="A0A8H4W5C0"/>
<dbReference type="EMBL" id="JAAMPI010000436">
    <property type="protein sequence ID" value="KAF4631514.1"/>
    <property type="molecule type" value="Genomic_DNA"/>
</dbReference>
<dbReference type="OrthoDB" id="3705032at2759"/>
<proteinExistence type="predicted"/>
<dbReference type="Proteomes" id="UP000566819">
    <property type="component" value="Unassembled WGS sequence"/>
</dbReference>
<evidence type="ECO:0000313" key="2">
    <source>
        <dbReference type="Proteomes" id="UP000566819"/>
    </source>
</evidence>
<evidence type="ECO:0000313" key="1">
    <source>
        <dbReference type="EMBL" id="KAF4631514.1"/>
    </source>
</evidence>
<comment type="caution">
    <text evidence="1">The sequence shown here is derived from an EMBL/GenBank/DDBJ whole genome shotgun (WGS) entry which is preliminary data.</text>
</comment>